<keyword evidence="1" id="KW-0812">Transmembrane</keyword>
<name>A0A9Q3L566_9BASI</name>
<dbReference type="EMBL" id="AVOT02154372">
    <property type="protein sequence ID" value="MBW0593423.1"/>
    <property type="molecule type" value="Genomic_DNA"/>
</dbReference>
<protein>
    <submittedName>
        <fullName evidence="2">Uncharacterized protein</fullName>
    </submittedName>
</protein>
<sequence length="96" mass="11042">MDFNPQYFHEMMTRRKGSPYTSSSPLTPLDEEEPFTLGDLFHHEYFNMGEIVTWWNVIYNLPVLISLSTGLIAFHLSQAGVVQMHTSPGRLEGIMH</sequence>
<evidence type="ECO:0000256" key="1">
    <source>
        <dbReference type="SAM" id="Phobius"/>
    </source>
</evidence>
<accession>A0A9Q3L566</accession>
<keyword evidence="3" id="KW-1185">Reference proteome</keyword>
<dbReference type="Proteomes" id="UP000765509">
    <property type="component" value="Unassembled WGS sequence"/>
</dbReference>
<feature type="transmembrane region" description="Helical" evidence="1">
    <location>
        <begin position="57"/>
        <end position="76"/>
    </location>
</feature>
<comment type="caution">
    <text evidence="2">The sequence shown here is derived from an EMBL/GenBank/DDBJ whole genome shotgun (WGS) entry which is preliminary data.</text>
</comment>
<gene>
    <name evidence="2" type="ORF">O181_133138</name>
</gene>
<evidence type="ECO:0000313" key="2">
    <source>
        <dbReference type="EMBL" id="MBW0593423.1"/>
    </source>
</evidence>
<keyword evidence="1" id="KW-1133">Transmembrane helix</keyword>
<keyword evidence="1" id="KW-0472">Membrane</keyword>
<dbReference type="AlphaFoldDB" id="A0A9Q3L566"/>
<organism evidence="2 3">
    <name type="scientific">Austropuccinia psidii MF-1</name>
    <dbReference type="NCBI Taxonomy" id="1389203"/>
    <lineage>
        <taxon>Eukaryota</taxon>
        <taxon>Fungi</taxon>
        <taxon>Dikarya</taxon>
        <taxon>Basidiomycota</taxon>
        <taxon>Pucciniomycotina</taxon>
        <taxon>Pucciniomycetes</taxon>
        <taxon>Pucciniales</taxon>
        <taxon>Sphaerophragmiaceae</taxon>
        <taxon>Austropuccinia</taxon>
    </lineage>
</organism>
<proteinExistence type="predicted"/>
<evidence type="ECO:0000313" key="3">
    <source>
        <dbReference type="Proteomes" id="UP000765509"/>
    </source>
</evidence>
<reference evidence="2" key="1">
    <citation type="submission" date="2021-03" db="EMBL/GenBank/DDBJ databases">
        <title>Draft genome sequence of rust myrtle Austropuccinia psidii MF-1, a brazilian biotype.</title>
        <authorList>
            <person name="Quecine M.C."/>
            <person name="Pachon D.M.R."/>
            <person name="Bonatelli M.L."/>
            <person name="Correr F.H."/>
            <person name="Franceschini L.M."/>
            <person name="Leite T.F."/>
            <person name="Margarido G.R.A."/>
            <person name="Almeida C.A."/>
            <person name="Ferrarezi J.A."/>
            <person name="Labate C.A."/>
        </authorList>
    </citation>
    <scope>NUCLEOTIDE SEQUENCE</scope>
    <source>
        <strain evidence="2">MF-1</strain>
    </source>
</reference>